<evidence type="ECO:0000256" key="10">
    <source>
        <dbReference type="RuleBase" id="RU363032"/>
    </source>
</evidence>
<name>A0ABS1WQR0_9GAMM</name>
<reference evidence="13 14" key="1">
    <citation type="journal article" date="2021" name="Int. J. Syst. Evol. Microbiol.">
        <title>Steroidobacter gossypii sp. nov., isolated from soil of cotton cropping field.</title>
        <authorList>
            <person name="Huang R."/>
            <person name="Yang S."/>
            <person name="Zhen C."/>
            <person name="Liu W."/>
        </authorList>
    </citation>
    <scope>NUCLEOTIDE SEQUENCE [LARGE SCALE GENOMIC DNA]</scope>
    <source>
        <strain evidence="13 14">S1-65</strain>
    </source>
</reference>
<dbReference type="NCBIfam" id="NF006939">
    <property type="entry name" value="PRK09421.1"/>
    <property type="match status" value="1"/>
</dbReference>
<comment type="subcellular location">
    <subcellularLocation>
        <location evidence="11">Cell inner membrane</location>
        <topology evidence="11">Multi-pass membrane protein</topology>
    </subcellularLocation>
    <subcellularLocation>
        <location evidence="2 10">Cell membrane</location>
        <topology evidence="2 10">Multi-pass membrane protein</topology>
    </subcellularLocation>
</comment>
<accession>A0ABS1WQR0</accession>
<keyword evidence="7 10" id="KW-0812">Transmembrane</keyword>
<keyword evidence="5" id="KW-1003">Cell membrane</keyword>
<dbReference type="PANTHER" id="PTHR30183">
    <property type="entry name" value="MOLYBDENUM TRANSPORT SYSTEM PERMEASE PROTEIN MODB"/>
    <property type="match status" value="1"/>
</dbReference>
<feature type="transmembrane region" description="Helical" evidence="10">
    <location>
        <begin position="84"/>
        <end position="104"/>
    </location>
</feature>
<keyword evidence="9 10" id="KW-0472">Membrane</keyword>
<evidence type="ECO:0000256" key="3">
    <source>
        <dbReference type="ARBA" id="ARBA00007069"/>
    </source>
</evidence>
<organism evidence="13 14">
    <name type="scientific">Steroidobacter gossypii</name>
    <dbReference type="NCBI Taxonomy" id="2805490"/>
    <lineage>
        <taxon>Bacteria</taxon>
        <taxon>Pseudomonadati</taxon>
        <taxon>Pseudomonadota</taxon>
        <taxon>Gammaproteobacteria</taxon>
        <taxon>Steroidobacterales</taxon>
        <taxon>Steroidobacteraceae</taxon>
        <taxon>Steroidobacter</taxon>
    </lineage>
</organism>
<evidence type="ECO:0000256" key="8">
    <source>
        <dbReference type="ARBA" id="ARBA00022989"/>
    </source>
</evidence>
<evidence type="ECO:0000256" key="9">
    <source>
        <dbReference type="ARBA" id="ARBA00023136"/>
    </source>
</evidence>
<evidence type="ECO:0000256" key="5">
    <source>
        <dbReference type="ARBA" id="ARBA00022475"/>
    </source>
</evidence>
<feature type="transmembrane region" description="Helical" evidence="10">
    <location>
        <begin position="197"/>
        <end position="220"/>
    </location>
</feature>
<evidence type="ECO:0000259" key="12">
    <source>
        <dbReference type="PROSITE" id="PS50928"/>
    </source>
</evidence>
<proteinExistence type="inferred from homology"/>
<dbReference type="SUPFAM" id="SSF161098">
    <property type="entry name" value="MetI-like"/>
    <property type="match status" value="1"/>
</dbReference>
<keyword evidence="6 11" id="KW-0500">Molybdenum</keyword>
<evidence type="ECO:0000256" key="1">
    <source>
        <dbReference type="ARBA" id="ARBA00002949"/>
    </source>
</evidence>
<protein>
    <recommendedName>
        <fullName evidence="11">Molybdenum transport system permease</fullName>
    </recommendedName>
</protein>
<gene>
    <name evidence="13" type="primary">modB</name>
    <name evidence="13" type="ORF">JM946_01100</name>
</gene>
<dbReference type="CDD" id="cd06261">
    <property type="entry name" value="TM_PBP2"/>
    <property type="match status" value="1"/>
</dbReference>
<keyword evidence="8 10" id="KW-1133">Transmembrane helix</keyword>
<evidence type="ECO:0000256" key="4">
    <source>
        <dbReference type="ARBA" id="ARBA00022448"/>
    </source>
</evidence>
<evidence type="ECO:0000256" key="11">
    <source>
        <dbReference type="RuleBase" id="RU365097"/>
    </source>
</evidence>
<dbReference type="InterPro" id="IPR000515">
    <property type="entry name" value="MetI-like"/>
</dbReference>
<feature type="transmembrane region" description="Helical" evidence="10">
    <location>
        <begin position="137"/>
        <end position="161"/>
    </location>
</feature>
<dbReference type="PANTHER" id="PTHR30183:SF3">
    <property type="entry name" value="MOLYBDENUM TRANSPORT SYSTEM PERMEASE PROTEIN MODB"/>
    <property type="match status" value="1"/>
</dbReference>
<comment type="function">
    <text evidence="1 11">Part of the binding-protein-dependent transport system for molybdenum; probably responsible for the translocation of the substrate across the membrane.</text>
</comment>
<dbReference type="Gene3D" id="1.10.3720.10">
    <property type="entry name" value="MetI-like"/>
    <property type="match status" value="1"/>
</dbReference>
<comment type="similarity">
    <text evidence="3 11">Belongs to the binding-protein-dependent transport system permease family. CysTW subfamily.</text>
</comment>
<dbReference type="Pfam" id="PF00528">
    <property type="entry name" value="BPD_transp_1"/>
    <property type="match status" value="1"/>
</dbReference>
<evidence type="ECO:0000313" key="13">
    <source>
        <dbReference type="EMBL" id="MBM0103315.1"/>
    </source>
</evidence>
<dbReference type="Proteomes" id="UP000661077">
    <property type="component" value="Unassembled WGS sequence"/>
</dbReference>
<comment type="caution">
    <text evidence="13">The sequence shown here is derived from an EMBL/GenBank/DDBJ whole genome shotgun (WGS) entry which is preliminary data.</text>
</comment>
<dbReference type="InterPro" id="IPR011867">
    <property type="entry name" value="ModB_ABC"/>
</dbReference>
<evidence type="ECO:0000256" key="6">
    <source>
        <dbReference type="ARBA" id="ARBA00022505"/>
    </source>
</evidence>
<dbReference type="RefSeq" id="WP_203165296.1">
    <property type="nucleotide sequence ID" value="NZ_JAEVLS010000001.1"/>
</dbReference>
<feature type="transmembrane region" description="Helical" evidence="10">
    <location>
        <begin position="49"/>
        <end position="72"/>
    </location>
</feature>
<keyword evidence="14" id="KW-1185">Reference proteome</keyword>
<evidence type="ECO:0000313" key="14">
    <source>
        <dbReference type="Proteomes" id="UP000661077"/>
    </source>
</evidence>
<feature type="transmembrane region" description="Helical" evidence="10">
    <location>
        <begin position="17"/>
        <end position="37"/>
    </location>
</feature>
<dbReference type="NCBIfam" id="TIGR02141">
    <property type="entry name" value="modB_ABC"/>
    <property type="match status" value="1"/>
</dbReference>
<dbReference type="InterPro" id="IPR035906">
    <property type="entry name" value="MetI-like_sf"/>
</dbReference>
<keyword evidence="11" id="KW-0997">Cell inner membrane</keyword>
<sequence>MMLTAAEVDAVRLSLSIALRSVLFSLPLAVVVAWLLTRRALRGRLLLDAIVHLPLVLPPVVVGYLLLLLFGMRGPIGGWLYQTFGIQMVFTSAGAALATAAMSFPLMVRAIRISLEGVDAGLEDAARTLGAGPWDRFFSVVLPLMLPGILAGAVTAFAAGLGEFGAVITFVSNIPGETRTLPLALYTALQTPGGDAMAARLAIISFSLGLSGLIAAEFIARRVRRMLGR</sequence>
<feature type="domain" description="ABC transmembrane type-1" evidence="12">
    <location>
        <begin position="11"/>
        <end position="214"/>
    </location>
</feature>
<keyword evidence="4 10" id="KW-0813">Transport</keyword>
<evidence type="ECO:0000256" key="7">
    <source>
        <dbReference type="ARBA" id="ARBA00022692"/>
    </source>
</evidence>
<dbReference type="PROSITE" id="PS50928">
    <property type="entry name" value="ABC_TM1"/>
    <property type="match status" value="1"/>
</dbReference>
<dbReference type="EMBL" id="JAEVLS010000001">
    <property type="protein sequence ID" value="MBM0103315.1"/>
    <property type="molecule type" value="Genomic_DNA"/>
</dbReference>
<evidence type="ECO:0000256" key="2">
    <source>
        <dbReference type="ARBA" id="ARBA00004651"/>
    </source>
</evidence>